<dbReference type="AlphaFoldDB" id="A0A6S7HF75"/>
<organism evidence="2 3">
    <name type="scientific">Paramuricea clavata</name>
    <name type="common">Red gorgonian</name>
    <name type="synonym">Violescent sea-whip</name>
    <dbReference type="NCBI Taxonomy" id="317549"/>
    <lineage>
        <taxon>Eukaryota</taxon>
        <taxon>Metazoa</taxon>
        <taxon>Cnidaria</taxon>
        <taxon>Anthozoa</taxon>
        <taxon>Octocorallia</taxon>
        <taxon>Malacalcyonacea</taxon>
        <taxon>Plexauridae</taxon>
        <taxon>Paramuricea</taxon>
    </lineage>
</organism>
<name>A0A6S7HF75_PARCT</name>
<reference evidence="2" key="1">
    <citation type="submission" date="2020-04" db="EMBL/GenBank/DDBJ databases">
        <authorList>
            <person name="Alioto T."/>
            <person name="Alioto T."/>
            <person name="Gomez Garrido J."/>
        </authorList>
    </citation>
    <scope>NUCLEOTIDE SEQUENCE</scope>
    <source>
        <strain evidence="2">A484AB</strain>
    </source>
</reference>
<evidence type="ECO:0000256" key="1">
    <source>
        <dbReference type="SAM" id="MobiDB-lite"/>
    </source>
</evidence>
<dbReference type="EMBL" id="CACRXK020004232">
    <property type="protein sequence ID" value="CAB4002007.1"/>
    <property type="molecule type" value="Genomic_DNA"/>
</dbReference>
<proteinExistence type="predicted"/>
<evidence type="ECO:0000313" key="2">
    <source>
        <dbReference type="EMBL" id="CAB4002007.1"/>
    </source>
</evidence>
<feature type="compositionally biased region" description="Polar residues" evidence="1">
    <location>
        <begin position="167"/>
        <end position="183"/>
    </location>
</feature>
<feature type="non-terminal residue" evidence="2">
    <location>
        <position position="1"/>
    </location>
</feature>
<evidence type="ECO:0000313" key="3">
    <source>
        <dbReference type="Proteomes" id="UP001152795"/>
    </source>
</evidence>
<dbReference type="Proteomes" id="UP001152795">
    <property type="component" value="Unassembled WGS sequence"/>
</dbReference>
<sequence length="190" mass="18512">SGGYGGGFNMNPMALAGMMSMFMNQMGGMGNMGGGGMGNMGGGGGMGNMGMDARGSGDGMGGRGGDSYRGPSSTSDGYKSNTYPSGNVNTSTPSASDAAALGYGAQNSSMYGDQAAGSMGDMSAYANAMSAMFGAAGVNPANVQAALYSAYGTGTGGASSGQLGAYDQSSSAYGPARNTSTPINRGYKPY</sequence>
<feature type="region of interest" description="Disordered" evidence="1">
    <location>
        <begin position="52"/>
        <end position="91"/>
    </location>
</feature>
<protein>
    <submittedName>
        <fullName evidence="2">Uncharacterized protein</fullName>
    </submittedName>
</protein>
<feature type="compositionally biased region" description="Gly residues" evidence="1">
    <location>
        <begin position="56"/>
        <end position="67"/>
    </location>
</feature>
<feature type="region of interest" description="Disordered" evidence="1">
    <location>
        <begin position="164"/>
        <end position="190"/>
    </location>
</feature>
<comment type="caution">
    <text evidence="2">The sequence shown here is derived from an EMBL/GenBank/DDBJ whole genome shotgun (WGS) entry which is preliminary data.</text>
</comment>
<accession>A0A6S7HF75</accession>
<gene>
    <name evidence="2" type="ORF">PACLA_8A068412</name>
</gene>
<feature type="compositionally biased region" description="Polar residues" evidence="1">
    <location>
        <begin position="73"/>
        <end position="91"/>
    </location>
</feature>
<keyword evidence="3" id="KW-1185">Reference proteome</keyword>